<gene>
    <name evidence="1" type="ORF">CBF28_12445</name>
</gene>
<accession>A0A430ATK1</accession>
<keyword evidence="2" id="KW-1185">Reference proteome</keyword>
<organism evidence="1 2">
    <name type="scientific">Vagococcus carniphilus</name>
    <dbReference type="NCBI Taxonomy" id="218144"/>
    <lineage>
        <taxon>Bacteria</taxon>
        <taxon>Bacillati</taxon>
        <taxon>Bacillota</taxon>
        <taxon>Bacilli</taxon>
        <taxon>Lactobacillales</taxon>
        <taxon>Enterococcaceae</taxon>
        <taxon>Vagococcus</taxon>
    </lineage>
</organism>
<sequence length="112" mass="13597">MVKEINNGPKISFERKTVQAMIDIYYKQFDDEAHDIEKVDVETYAMTRLSYCRFGEDKPTCKVCPVHCYKKSYKEKMQQIMRYAGPRMMIYHPVMSLEHFFKEFRYNNKRTK</sequence>
<dbReference type="Pfam" id="PF11756">
    <property type="entry name" value="YgbA_NO"/>
    <property type="match status" value="1"/>
</dbReference>
<comment type="caution">
    <text evidence="1">The sequence shown here is derived from an EMBL/GenBank/DDBJ whole genome shotgun (WGS) entry which is preliminary data.</text>
</comment>
<dbReference type="AlphaFoldDB" id="A0A430ATK1"/>
<dbReference type="GeneID" id="95579481"/>
<dbReference type="Proteomes" id="UP000288028">
    <property type="component" value="Unassembled WGS sequence"/>
</dbReference>
<dbReference type="EMBL" id="NGKB01000014">
    <property type="protein sequence ID" value="RSU11383.1"/>
    <property type="molecule type" value="Genomic_DNA"/>
</dbReference>
<dbReference type="OrthoDB" id="164329at2"/>
<protein>
    <recommendedName>
        <fullName evidence="3">Nitrous oxide-stimulated promoter family protein</fullName>
    </recommendedName>
</protein>
<proteinExistence type="predicted"/>
<dbReference type="InterPro" id="IPR020483">
    <property type="entry name" value="Uncharacterised_YgbA"/>
</dbReference>
<name>A0A430ATK1_9ENTE</name>
<dbReference type="NCBIfam" id="NF007714">
    <property type="entry name" value="PRK10410.1-2"/>
    <property type="match status" value="1"/>
</dbReference>
<evidence type="ECO:0000313" key="1">
    <source>
        <dbReference type="EMBL" id="RSU11383.1"/>
    </source>
</evidence>
<reference evidence="1 2" key="1">
    <citation type="submission" date="2017-05" db="EMBL/GenBank/DDBJ databases">
        <title>Vagococcus spp. assemblies.</title>
        <authorList>
            <person name="Gulvik C.A."/>
        </authorList>
    </citation>
    <scope>NUCLEOTIDE SEQUENCE [LARGE SCALE GENOMIC DNA]</scope>
    <source>
        <strain evidence="1 2">SS1714</strain>
    </source>
</reference>
<dbReference type="RefSeq" id="WP_126795756.1">
    <property type="nucleotide sequence ID" value="NZ_CP060720.1"/>
</dbReference>
<evidence type="ECO:0008006" key="3">
    <source>
        <dbReference type="Google" id="ProtNLM"/>
    </source>
</evidence>
<evidence type="ECO:0000313" key="2">
    <source>
        <dbReference type="Proteomes" id="UP000288028"/>
    </source>
</evidence>